<organism evidence="1 2">
    <name type="scientific">Cenococcum geophilum 1.58</name>
    <dbReference type="NCBI Taxonomy" id="794803"/>
    <lineage>
        <taxon>Eukaryota</taxon>
        <taxon>Fungi</taxon>
        <taxon>Dikarya</taxon>
        <taxon>Ascomycota</taxon>
        <taxon>Pezizomycotina</taxon>
        <taxon>Dothideomycetes</taxon>
        <taxon>Pleosporomycetidae</taxon>
        <taxon>Gloniales</taxon>
        <taxon>Gloniaceae</taxon>
        <taxon>Cenococcum</taxon>
    </lineage>
</organism>
<gene>
    <name evidence="1" type="ORF">K441DRAFT_594094</name>
</gene>
<name>A0ACC8EMI4_9PEZI</name>
<evidence type="ECO:0000313" key="1">
    <source>
        <dbReference type="EMBL" id="OCK87450.1"/>
    </source>
</evidence>
<feature type="non-terminal residue" evidence="1">
    <location>
        <position position="1"/>
    </location>
</feature>
<dbReference type="EMBL" id="KV748261">
    <property type="protein sequence ID" value="OCK87450.1"/>
    <property type="molecule type" value="Genomic_DNA"/>
</dbReference>
<protein>
    <submittedName>
        <fullName evidence="1">Uncharacterized protein</fullName>
    </submittedName>
</protein>
<reference evidence="1 2" key="1">
    <citation type="journal article" date="2016" name="Nat. Commun.">
        <title>Ectomycorrhizal ecology is imprinted in the genome of the dominant symbiotic fungus Cenococcum geophilum.</title>
        <authorList>
            <consortium name="DOE Joint Genome Institute"/>
            <person name="Peter M."/>
            <person name="Kohler A."/>
            <person name="Ohm R.A."/>
            <person name="Kuo A."/>
            <person name="Krutzmann J."/>
            <person name="Morin E."/>
            <person name="Arend M."/>
            <person name="Barry K.W."/>
            <person name="Binder M."/>
            <person name="Choi C."/>
            <person name="Clum A."/>
            <person name="Copeland A."/>
            <person name="Grisel N."/>
            <person name="Haridas S."/>
            <person name="Kipfer T."/>
            <person name="LaButti K."/>
            <person name="Lindquist E."/>
            <person name="Lipzen A."/>
            <person name="Maire R."/>
            <person name="Meier B."/>
            <person name="Mihaltcheva S."/>
            <person name="Molinier V."/>
            <person name="Murat C."/>
            <person name="Poggeler S."/>
            <person name="Quandt C.A."/>
            <person name="Sperisen C."/>
            <person name="Tritt A."/>
            <person name="Tisserant E."/>
            <person name="Crous P.W."/>
            <person name="Henrissat B."/>
            <person name="Nehls U."/>
            <person name="Egli S."/>
            <person name="Spatafora J.W."/>
            <person name="Grigoriev I.V."/>
            <person name="Martin F.M."/>
        </authorList>
    </citation>
    <scope>NUCLEOTIDE SEQUENCE [LARGE SCALE GENOMIC DNA]</scope>
    <source>
        <strain evidence="1 2">1.58</strain>
    </source>
</reference>
<accession>A0ACC8EMI4</accession>
<sequence length="74" mass="8653">SAIRLNRDFYIRAPLELSTILKVVRPLYGIPKAGNYWFKAYYNHHIKELNISQSTYDPYLLHLNNPTNFGIVSL</sequence>
<evidence type="ECO:0000313" key="2">
    <source>
        <dbReference type="Proteomes" id="UP000250078"/>
    </source>
</evidence>
<proteinExistence type="predicted"/>
<keyword evidence="2" id="KW-1185">Reference proteome</keyword>
<dbReference type="Proteomes" id="UP000250078">
    <property type="component" value="Unassembled WGS sequence"/>
</dbReference>